<reference evidence="1 2" key="1">
    <citation type="submission" date="2008-08" db="EMBL/GenBank/DDBJ databases">
        <authorList>
            <person name="Madupu R."/>
            <person name="Durkin A.S."/>
            <person name="Torralba M."/>
            <person name="Methe B."/>
            <person name="Sutton G.G."/>
            <person name="Strausberg R.L."/>
            <person name="Nelson K.E."/>
        </authorList>
    </citation>
    <scope>NUCLEOTIDE SEQUENCE [LARGE SCALE GENOMIC DNA]</scope>
    <source>
        <strain evidence="1 2">RM3267</strain>
    </source>
</reference>
<dbReference type="Proteomes" id="UP000003082">
    <property type="component" value="Unassembled WGS sequence"/>
</dbReference>
<evidence type="ECO:0000313" key="2">
    <source>
        <dbReference type="Proteomes" id="UP000003082"/>
    </source>
</evidence>
<sequence length="58" mass="6865">MTRNDKLSTKFLNLSLLQSANLIKFGLNLPPFYLRRLRRYRVLISVLPFINFIDTPLI</sequence>
<comment type="caution">
    <text evidence="1">The sequence shown here is derived from an EMBL/GenBank/DDBJ whole genome shotgun (WGS) entry which is preliminary data.</text>
</comment>
<dbReference type="EMBL" id="ACFU01000038">
    <property type="protein sequence ID" value="EEF12787.1"/>
    <property type="molecule type" value="Genomic_DNA"/>
</dbReference>
<name>B9D5C0_CAMRE</name>
<proteinExistence type="predicted"/>
<dbReference type="AlphaFoldDB" id="B9D5C0"/>
<keyword evidence="2" id="KW-1185">Reference proteome</keyword>
<evidence type="ECO:0000313" key="1">
    <source>
        <dbReference type="EMBL" id="EEF12787.1"/>
    </source>
</evidence>
<protein>
    <submittedName>
        <fullName evidence="1">Uncharacterized protein</fullName>
    </submittedName>
</protein>
<organism evidence="1 2">
    <name type="scientific">Campylobacter rectus RM3267</name>
    <dbReference type="NCBI Taxonomy" id="553218"/>
    <lineage>
        <taxon>Bacteria</taxon>
        <taxon>Pseudomonadati</taxon>
        <taxon>Campylobacterota</taxon>
        <taxon>Epsilonproteobacteria</taxon>
        <taxon>Campylobacterales</taxon>
        <taxon>Campylobacteraceae</taxon>
        <taxon>Campylobacter</taxon>
    </lineage>
</organism>
<gene>
    <name evidence="1" type="ORF">CAMRE0001_2484</name>
</gene>
<accession>B9D5C0</accession>